<comment type="caution">
    <text evidence="1">The sequence shown here is derived from an EMBL/GenBank/DDBJ whole genome shotgun (WGS) entry which is preliminary data.</text>
</comment>
<sequence>MDWRHLSEGIKEGQLMPCYLERNRKQGLQDCDMENMYTFSGMKYKMCRNTYHLFYLIGSEDVFQRHVCYKDLGSYSLAPLENRVSQGIEIPLKEVEARVRKLLG</sequence>
<reference evidence="1 2" key="1">
    <citation type="submission" date="2024-04" db="EMBL/GenBank/DDBJ databases">
        <title>Symmetric and asymmetric DNA N6-adenine methylation regulates different biological responses in Mucorales.</title>
        <authorList>
            <consortium name="Lawrence Berkeley National Laboratory"/>
            <person name="Lax C."/>
            <person name="Mondo S.J."/>
            <person name="Osorio-Concepcion M."/>
            <person name="Muszewska A."/>
            <person name="Corrochano-Luque M."/>
            <person name="Gutierrez G."/>
            <person name="Riley R."/>
            <person name="Lipzen A."/>
            <person name="Guo J."/>
            <person name="Hundley H."/>
            <person name="Amirebrahimi M."/>
            <person name="Ng V."/>
            <person name="Lorenzo-Gutierrez D."/>
            <person name="Binder U."/>
            <person name="Yang J."/>
            <person name="Song Y."/>
            <person name="Canovas D."/>
            <person name="Navarro E."/>
            <person name="Freitag M."/>
            <person name="Gabaldon T."/>
            <person name="Grigoriev I.V."/>
            <person name="Corrochano L.M."/>
            <person name="Nicolas F.E."/>
            <person name="Garre V."/>
        </authorList>
    </citation>
    <scope>NUCLEOTIDE SEQUENCE [LARGE SCALE GENOMIC DNA]</scope>
    <source>
        <strain evidence="1 2">L51</strain>
    </source>
</reference>
<accession>A0ABR3AVB3</accession>
<evidence type="ECO:0000313" key="1">
    <source>
        <dbReference type="EMBL" id="KAL0082774.1"/>
    </source>
</evidence>
<keyword evidence="2" id="KW-1185">Reference proteome</keyword>
<protein>
    <submittedName>
        <fullName evidence="1">Uncharacterized protein</fullName>
    </submittedName>
</protein>
<evidence type="ECO:0000313" key="2">
    <source>
        <dbReference type="Proteomes" id="UP001448207"/>
    </source>
</evidence>
<dbReference type="EMBL" id="JBCLYO010000015">
    <property type="protein sequence ID" value="KAL0082774.1"/>
    <property type="molecule type" value="Genomic_DNA"/>
</dbReference>
<gene>
    <name evidence="1" type="ORF">J3Q64DRAFT_1173631</name>
</gene>
<proteinExistence type="predicted"/>
<name>A0ABR3AVB3_PHYBL</name>
<dbReference type="Proteomes" id="UP001448207">
    <property type="component" value="Unassembled WGS sequence"/>
</dbReference>
<organism evidence="1 2">
    <name type="scientific">Phycomyces blakesleeanus</name>
    <dbReference type="NCBI Taxonomy" id="4837"/>
    <lineage>
        <taxon>Eukaryota</taxon>
        <taxon>Fungi</taxon>
        <taxon>Fungi incertae sedis</taxon>
        <taxon>Mucoromycota</taxon>
        <taxon>Mucoromycotina</taxon>
        <taxon>Mucoromycetes</taxon>
        <taxon>Mucorales</taxon>
        <taxon>Phycomycetaceae</taxon>
        <taxon>Phycomyces</taxon>
    </lineage>
</organism>